<feature type="repeat" description="WD" evidence="3">
    <location>
        <begin position="437"/>
        <end position="478"/>
    </location>
</feature>
<evidence type="ECO:0000313" key="6">
    <source>
        <dbReference type="Proteomes" id="UP000034947"/>
    </source>
</evidence>
<dbReference type="Proteomes" id="UP000034947">
    <property type="component" value="Unassembled WGS sequence"/>
</dbReference>
<dbReference type="InterPro" id="IPR020472">
    <property type="entry name" value="WD40_PAC1"/>
</dbReference>
<keyword evidence="6" id="KW-1185">Reference proteome</keyword>
<dbReference type="OrthoDB" id="63070at2759"/>
<keyword evidence="1 3" id="KW-0853">WD repeat</keyword>
<gene>
    <name evidence="5" type="ORF">AOCH_000785</name>
</gene>
<dbReference type="PROSITE" id="PS50294">
    <property type="entry name" value="WD_REPEATS_REGION"/>
    <property type="match status" value="2"/>
</dbReference>
<dbReference type="PANTHER" id="PTHR19847">
    <property type="entry name" value="DDB1- AND CUL4-ASSOCIATED FACTOR 11"/>
    <property type="match status" value="1"/>
</dbReference>
<evidence type="ECO:0000256" key="2">
    <source>
        <dbReference type="ARBA" id="ARBA00022737"/>
    </source>
</evidence>
<evidence type="ECO:0000313" key="5">
    <source>
        <dbReference type="EMBL" id="KKK24188.1"/>
    </source>
</evidence>
<accession>A0A0F8UXG9</accession>
<dbReference type="Pfam" id="PF00400">
    <property type="entry name" value="WD40"/>
    <property type="match status" value="5"/>
</dbReference>
<dbReference type="FunFam" id="2.130.10.10:FF:000557">
    <property type="entry name" value="WD repeat protein"/>
    <property type="match status" value="1"/>
</dbReference>
<dbReference type="InterPro" id="IPR015943">
    <property type="entry name" value="WD40/YVTN_repeat-like_dom_sf"/>
</dbReference>
<dbReference type="Gene3D" id="2.130.10.10">
    <property type="entry name" value="YVTN repeat-like/Quinoprotein amine dehydrogenase"/>
    <property type="match status" value="2"/>
</dbReference>
<comment type="caution">
    <text evidence="5">The sequence shown here is derived from an EMBL/GenBank/DDBJ whole genome shotgun (WGS) entry which is preliminary data.</text>
</comment>
<evidence type="ECO:0000256" key="4">
    <source>
        <dbReference type="SAM" id="MobiDB-lite"/>
    </source>
</evidence>
<feature type="compositionally biased region" description="Acidic residues" evidence="4">
    <location>
        <begin position="34"/>
        <end position="73"/>
    </location>
</feature>
<proteinExistence type="predicted"/>
<dbReference type="InterPro" id="IPR036322">
    <property type="entry name" value="WD40_repeat_dom_sf"/>
</dbReference>
<feature type="region of interest" description="Disordered" evidence="4">
    <location>
        <begin position="1"/>
        <end position="81"/>
    </location>
</feature>
<dbReference type="GO" id="GO:0043161">
    <property type="term" value="P:proteasome-mediated ubiquitin-dependent protein catabolic process"/>
    <property type="evidence" value="ECO:0007669"/>
    <property type="project" value="TreeGrafter"/>
</dbReference>
<feature type="region of interest" description="Disordered" evidence="4">
    <location>
        <begin position="156"/>
        <end position="179"/>
    </location>
</feature>
<organism evidence="5 6">
    <name type="scientific">Aspergillus ochraceoroseus</name>
    <dbReference type="NCBI Taxonomy" id="138278"/>
    <lineage>
        <taxon>Eukaryota</taxon>
        <taxon>Fungi</taxon>
        <taxon>Dikarya</taxon>
        <taxon>Ascomycota</taxon>
        <taxon>Pezizomycotina</taxon>
        <taxon>Eurotiomycetes</taxon>
        <taxon>Eurotiomycetidae</taxon>
        <taxon>Eurotiales</taxon>
        <taxon>Aspergillaceae</taxon>
        <taxon>Aspergillus</taxon>
        <taxon>Aspergillus subgen. Nidulantes</taxon>
    </lineage>
</organism>
<dbReference type="AlphaFoldDB" id="A0A0F8UXG9"/>
<sequence length="677" mass="76373">MSSSNAPPAGGDRRDDSHQSDSGGVWHPAREWLEQGEEVEEEDDDMDFEPESEISEDRADLDDQVDDDEEDPEGPSIFQDPELQLRNIHIEFSMDEPDDDDAGVDSAARHTRVSATRLLNILTSSGLRHILQYNGFRPGLGGDAEDEDEDDEEFGFFGYGRRPRRTGAPQYPKVPSDEGTTLMRSGIFGNESDYVDERMKRKKSLMSKMMWRELGINGPRVQKREVQSITQGLIPGSTADKIIHYNAKCYSGQFSDDGNFFFSCAQDFKVRMYDTSNPYEWKYYKTVDYPFGEWTITDATLSPDNRFLAYSSLRNLVCLASTDPDDQSDPSILDLSAMPGGRVGRGLFGRSGFAVWSVRYSGDGREIVAGTSDHSVIVYDLETRQSVLRIQNHEDDVNAVCFGDTSSPHILYSGSDDTTVRVWDRRSMGDGREAGVFMGHTEGLTYVDSKGDGRYVLSNGKDQTMKLWDLRKMMSTAKFDTLEATSFSTGFDYRFDPYPDDFYEPHPHDCSVVTFRGHRVLKTLIRCHFSPPGSTNSRYVYTGSEDGKVYVYNLDATLAGTIDAKYATVDSRPHDPRFRSRSGESAWRTCVRDASWHPNVPVLAATSWNGWGYSTGTCTLHTWNSNASEDEGDPPVGGSYDSQLNYIPEFNDHKTRNHLKTHPVEFRDSDEAEDVWW</sequence>
<dbReference type="PANTHER" id="PTHR19847:SF7">
    <property type="entry name" value="DDB1- AND CUL4-ASSOCIATED FACTOR 11"/>
    <property type="match status" value="1"/>
</dbReference>
<dbReference type="PROSITE" id="PS50082">
    <property type="entry name" value="WD_REPEATS_2"/>
    <property type="match status" value="3"/>
</dbReference>
<name>A0A0F8UXG9_9EURO</name>
<dbReference type="InterPro" id="IPR001680">
    <property type="entry name" value="WD40_rpt"/>
</dbReference>
<dbReference type="VEuPathDB" id="FungiDB:P175DRAFT_0477488"/>
<dbReference type="SUPFAM" id="SSF50978">
    <property type="entry name" value="WD40 repeat-like"/>
    <property type="match status" value="1"/>
</dbReference>
<feature type="repeat" description="WD" evidence="3">
    <location>
        <begin position="355"/>
        <end position="389"/>
    </location>
</feature>
<reference evidence="5 6" key="1">
    <citation type="submission" date="2015-02" db="EMBL/GenBank/DDBJ databases">
        <title>Draft Genome Sequences of Two Closely-Related Aflatoxigenic Aspergillus Species Obtained from the Cote d'Ivoire.</title>
        <authorList>
            <person name="Moore G.G."/>
            <person name="Beltz S.B."/>
            <person name="Mack B.M."/>
        </authorList>
    </citation>
    <scope>NUCLEOTIDE SEQUENCE [LARGE SCALE GENOMIC DNA]</scope>
    <source>
        <strain evidence="5 6">SRRC1432</strain>
    </source>
</reference>
<feature type="repeat" description="WD" evidence="3">
    <location>
        <begin position="390"/>
        <end position="424"/>
    </location>
</feature>
<dbReference type="SMART" id="SM00320">
    <property type="entry name" value="WD40"/>
    <property type="match status" value="5"/>
</dbReference>
<protein>
    <submittedName>
        <fullName evidence="5">Uncharacterized protein</fullName>
    </submittedName>
</protein>
<evidence type="ECO:0000256" key="1">
    <source>
        <dbReference type="ARBA" id="ARBA00022574"/>
    </source>
</evidence>
<dbReference type="PRINTS" id="PR00320">
    <property type="entry name" value="GPROTEINBRPT"/>
</dbReference>
<dbReference type="EMBL" id="JYKN01000493">
    <property type="protein sequence ID" value="KKK24188.1"/>
    <property type="molecule type" value="Genomic_DNA"/>
</dbReference>
<dbReference type="GO" id="GO:0080008">
    <property type="term" value="C:Cul4-RING E3 ubiquitin ligase complex"/>
    <property type="evidence" value="ECO:0007669"/>
    <property type="project" value="TreeGrafter"/>
</dbReference>
<evidence type="ECO:0000256" key="3">
    <source>
        <dbReference type="PROSITE-ProRule" id="PRU00221"/>
    </source>
</evidence>
<dbReference type="InterPro" id="IPR051859">
    <property type="entry name" value="DCAF"/>
</dbReference>
<keyword evidence="2" id="KW-0677">Repeat</keyword>